<accession>A0A9N8RMK9</accession>
<evidence type="ECO:0000313" key="2">
    <source>
        <dbReference type="Proteomes" id="UP000746612"/>
    </source>
</evidence>
<dbReference type="EMBL" id="CAJPIJ010000179">
    <property type="protein sequence ID" value="CAG2004068.1"/>
    <property type="molecule type" value="Genomic_DNA"/>
</dbReference>
<protein>
    <submittedName>
        <fullName evidence="1">Uncharacterized protein</fullName>
    </submittedName>
</protein>
<proteinExistence type="predicted"/>
<dbReference type="AlphaFoldDB" id="A0A9N8RMK9"/>
<organism evidence="1 2">
    <name type="scientific">Gibberella zeae</name>
    <name type="common">Wheat head blight fungus</name>
    <name type="synonym">Fusarium graminearum</name>
    <dbReference type="NCBI Taxonomy" id="5518"/>
    <lineage>
        <taxon>Eukaryota</taxon>
        <taxon>Fungi</taxon>
        <taxon>Dikarya</taxon>
        <taxon>Ascomycota</taxon>
        <taxon>Pezizomycotina</taxon>
        <taxon>Sordariomycetes</taxon>
        <taxon>Hypocreomycetidae</taxon>
        <taxon>Hypocreales</taxon>
        <taxon>Nectriaceae</taxon>
        <taxon>Fusarium</taxon>
    </lineage>
</organism>
<sequence length="95" mass="10087">MKRGDYVGDVRIIESGQRGQDVALTPCESEAVILCSVCSQLCTWAAAAAVMKLAVVGCLQWRIRSLGNGADSATDIDNDAGRLLSSYNLPEGNQI</sequence>
<dbReference type="Proteomes" id="UP000746612">
    <property type="component" value="Unassembled WGS sequence"/>
</dbReference>
<comment type="caution">
    <text evidence="1">The sequence shown here is derived from an EMBL/GenBank/DDBJ whole genome shotgun (WGS) entry which is preliminary data.</text>
</comment>
<name>A0A9N8RMK9_GIBZA</name>
<reference evidence="1" key="1">
    <citation type="submission" date="2021-03" db="EMBL/GenBank/DDBJ databases">
        <authorList>
            <person name="Alouane T."/>
            <person name="Langin T."/>
            <person name="Bonhomme L."/>
        </authorList>
    </citation>
    <scope>NUCLEOTIDE SEQUENCE</scope>
    <source>
        <strain evidence="1">MDC_Fg202</strain>
    </source>
</reference>
<gene>
    <name evidence="1" type="ORF">MDCFG202_LOCUS495278</name>
</gene>
<evidence type="ECO:0000313" key="1">
    <source>
        <dbReference type="EMBL" id="CAG2004068.1"/>
    </source>
</evidence>